<proteinExistence type="inferred from homology"/>
<comment type="pathway">
    <text evidence="1">Cell wall biogenesis; cell wall polysaccharide biosynthesis.</text>
</comment>
<sequence length="296" mass="31168">MVVTWRGREHIGACLDALAGQTRPHRTIVLDNASDDGTAAVVAAHPLAPEVIRLDRNAGYAGGLAAALPSVGTPYAAWLNDDAAPAPDWLAALEDALEHDDRAGAASARLSRPDGAVQSVGVRLTALGYGADAVTGPVFGFCGGAALVRMSALAEVGGVPAGFFCYYEDTDTSWRLRLGGWTVLSAPDAVAVHLHGASTRPGSRAFHRWNERNRLLMLLRCAPLSAAVRELARFAAITLALPLRRAVPAAPNFAVGLRLGVLVEVAARLPGTLRQRRAIGRRAVVDRAAVWAERGE</sequence>
<keyword evidence="7" id="KW-1185">Reference proteome</keyword>
<dbReference type="AlphaFoldDB" id="A0A1G6SXV4"/>
<evidence type="ECO:0000256" key="4">
    <source>
        <dbReference type="ARBA" id="ARBA00022679"/>
    </source>
</evidence>
<evidence type="ECO:0000256" key="2">
    <source>
        <dbReference type="ARBA" id="ARBA00006739"/>
    </source>
</evidence>
<feature type="domain" description="Glycosyltransferase 2-like" evidence="5">
    <location>
        <begin position="3"/>
        <end position="156"/>
    </location>
</feature>
<keyword evidence="3" id="KW-0328">Glycosyltransferase</keyword>
<evidence type="ECO:0000259" key="5">
    <source>
        <dbReference type="Pfam" id="PF00535"/>
    </source>
</evidence>
<gene>
    <name evidence="6" type="ORF">SAMN05216174_108215</name>
</gene>
<protein>
    <submittedName>
        <fullName evidence="6">Glycosyltransferase, GT2 family</fullName>
    </submittedName>
</protein>
<dbReference type="STRING" id="1271860.SAMN05216174_108215"/>
<evidence type="ECO:0000256" key="1">
    <source>
        <dbReference type="ARBA" id="ARBA00004776"/>
    </source>
</evidence>
<comment type="similarity">
    <text evidence="2">Belongs to the glycosyltransferase 2 family.</text>
</comment>
<accession>A0A1G6SXV4</accession>
<keyword evidence="4 6" id="KW-0808">Transferase</keyword>
<dbReference type="InterPro" id="IPR029044">
    <property type="entry name" value="Nucleotide-diphossugar_trans"/>
</dbReference>
<evidence type="ECO:0000256" key="3">
    <source>
        <dbReference type="ARBA" id="ARBA00022676"/>
    </source>
</evidence>
<evidence type="ECO:0000313" key="6">
    <source>
        <dbReference type="EMBL" id="SDD21086.1"/>
    </source>
</evidence>
<dbReference type="Gene3D" id="3.90.550.10">
    <property type="entry name" value="Spore Coat Polysaccharide Biosynthesis Protein SpsA, Chain A"/>
    <property type="match status" value="1"/>
</dbReference>
<dbReference type="Pfam" id="PF00535">
    <property type="entry name" value="Glycos_transf_2"/>
    <property type="match status" value="1"/>
</dbReference>
<dbReference type="SUPFAM" id="SSF53448">
    <property type="entry name" value="Nucleotide-diphospho-sugar transferases"/>
    <property type="match status" value="1"/>
</dbReference>
<name>A0A1G6SXV4_9PSEU</name>
<dbReference type="GO" id="GO:0016757">
    <property type="term" value="F:glycosyltransferase activity"/>
    <property type="evidence" value="ECO:0007669"/>
    <property type="project" value="UniProtKB-KW"/>
</dbReference>
<dbReference type="PANTHER" id="PTHR43179">
    <property type="entry name" value="RHAMNOSYLTRANSFERASE WBBL"/>
    <property type="match status" value="1"/>
</dbReference>
<reference evidence="7" key="1">
    <citation type="submission" date="2016-10" db="EMBL/GenBank/DDBJ databases">
        <authorList>
            <person name="Varghese N."/>
            <person name="Submissions S."/>
        </authorList>
    </citation>
    <scope>NUCLEOTIDE SEQUENCE [LARGE SCALE GENOMIC DNA]</scope>
    <source>
        <strain evidence="7">IBRC-M 10403</strain>
    </source>
</reference>
<evidence type="ECO:0000313" key="7">
    <source>
        <dbReference type="Proteomes" id="UP000199501"/>
    </source>
</evidence>
<dbReference type="Proteomes" id="UP000199501">
    <property type="component" value="Unassembled WGS sequence"/>
</dbReference>
<organism evidence="6 7">
    <name type="scientific">Actinokineospora iranica</name>
    <dbReference type="NCBI Taxonomy" id="1271860"/>
    <lineage>
        <taxon>Bacteria</taxon>
        <taxon>Bacillati</taxon>
        <taxon>Actinomycetota</taxon>
        <taxon>Actinomycetes</taxon>
        <taxon>Pseudonocardiales</taxon>
        <taxon>Pseudonocardiaceae</taxon>
        <taxon>Actinokineospora</taxon>
    </lineage>
</organism>
<dbReference type="InterPro" id="IPR001173">
    <property type="entry name" value="Glyco_trans_2-like"/>
</dbReference>
<dbReference type="EMBL" id="FMZZ01000008">
    <property type="protein sequence ID" value="SDD21086.1"/>
    <property type="molecule type" value="Genomic_DNA"/>
</dbReference>
<dbReference type="PANTHER" id="PTHR43179:SF12">
    <property type="entry name" value="GALACTOFURANOSYLTRANSFERASE GLFT2"/>
    <property type="match status" value="1"/>
</dbReference>